<dbReference type="AlphaFoldDB" id="U1RDL0"/>
<dbReference type="InterPro" id="IPR005182">
    <property type="entry name" value="YdbS-like_PH"/>
</dbReference>
<dbReference type="Pfam" id="PF03703">
    <property type="entry name" value="bPH_2"/>
    <property type="match status" value="2"/>
</dbReference>
<name>U1RDL0_9ACTO</name>
<gene>
    <name evidence="3" type="ORF">HMPREF1978_00407</name>
</gene>
<keyword evidence="1" id="KW-0812">Transmembrane</keyword>
<accession>U1RDL0</accession>
<reference evidence="3 4" key="1">
    <citation type="submission" date="2013-08" db="EMBL/GenBank/DDBJ databases">
        <authorList>
            <person name="Weinstock G."/>
            <person name="Sodergren E."/>
            <person name="Wylie T."/>
            <person name="Fulton L."/>
            <person name="Fulton R."/>
            <person name="Fronick C."/>
            <person name="O'Laughlin M."/>
            <person name="Godfrey J."/>
            <person name="Miner T."/>
            <person name="Herter B."/>
            <person name="Appelbaum E."/>
            <person name="Cordes M."/>
            <person name="Lek S."/>
            <person name="Wollam A."/>
            <person name="Pepin K.H."/>
            <person name="Palsikar V.B."/>
            <person name="Mitreva M."/>
            <person name="Wilson R.K."/>
        </authorList>
    </citation>
    <scope>NUCLEOTIDE SEQUENCE [LARGE SCALE GENOMIC DNA]</scope>
    <source>
        <strain evidence="3 4">F0530</strain>
    </source>
</reference>
<feature type="transmembrane region" description="Helical" evidence="1">
    <location>
        <begin position="340"/>
        <end position="362"/>
    </location>
</feature>
<organism evidence="3 4">
    <name type="scientific">Actinomyces graevenitzii F0530</name>
    <dbReference type="NCBI Taxonomy" id="1321817"/>
    <lineage>
        <taxon>Bacteria</taxon>
        <taxon>Bacillati</taxon>
        <taxon>Actinomycetota</taxon>
        <taxon>Actinomycetes</taxon>
        <taxon>Actinomycetales</taxon>
        <taxon>Actinomycetaceae</taxon>
        <taxon>Actinomyces</taxon>
    </lineage>
</organism>
<proteinExistence type="predicted"/>
<evidence type="ECO:0000313" key="4">
    <source>
        <dbReference type="Proteomes" id="UP000016481"/>
    </source>
</evidence>
<protein>
    <recommendedName>
        <fullName evidence="2">YdbS-like PH domain-containing protein</fullName>
    </recommendedName>
</protein>
<keyword evidence="1" id="KW-0472">Membrane</keyword>
<comment type="caution">
    <text evidence="3">The sequence shown here is derived from an EMBL/GenBank/DDBJ whole genome shotgun (WGS) entry which is preliminary data.</text>
</comment>
<evidence type="ECO:0000259" key="2">
    <source>
        <dbReference type="Pfam" id="PF03703"/>
    </source>
</evidence>
<feature type="transmembrane region" description="Helical" evidence="1">
    <location>
        <begin position="83"/>
        <end position="106"/>
    </location>
</feature>
<dbReference type="Proteomes" id="UP000016481">
    <property type="component" value="Unassembled WGS sequence"/>
</dbReference>
<keyword evidence="1" id="KW-1133">Transmembrane helix</keyword>
<sequence length="611" mass="65774">MSEFLPANGFDDSSRELFNQRMQAGAPKPIALGQPQRLHWLTPILKTWQLVLALLAFLAYQNLQEIRELSKQAENYHLLDDVGLVVLVVLVGVVAFLAIMGLYAYVSWRCMSYTLDAKSITLHQGIIFKNKRSVYLERIQSVDINRTLVARLLGLGTVRIESAGGSGSNLDLSYLKNSELAGIRAQLLEAAFAAKAPHEGAAMGLAQMAPGAPVPGVQPASQPGGQMLGQYAQMPQVPQMPTANGVPAEAVQVAGAQVPSQPGGQMPGQYVQGGHYTQAGQYGAGQYAAGAQLEEQTLYSVSSTRLIGSYLLNPALALSLVGVIAIIIAGVFALSGVSDAGAIMGAGFGVFAAASAMASSLWGRFNHDFNFSLAVSRVGLRLHGGLTQTYSRTLPPNRIHAVELTQPLMWRLKGWWRVEVLTAGVSGASEGTDSTGENKANFTADSLLPVGDWGQALYALWLVIPELASANPQALLSNMAYGVGTANPSGDHLWCAPGRTRWLDPLLYKRNAVAVTDTAVLIRAGRFKRRLIVLTHERSQSLALSQGPFERLVDVANIKFDMVPGPIKPVIRHLDTGQARQLWAHQAHRARMRRAAEENWLGRVSTTHPGQ</sequence>
<evidence type="ECO:0000313" key="3">
    <source>
        <dbReference type="EMBL" id="ERH17743.1"/>
    </source>
</evidence>
<dbReference type="PANTHER" id="PTHR34473">
    <property type="entry name" value="UPF0699 TRANSMEMBRANE PROTEIN YDBS"/>
    <property type="match status" value="1"/>
</dbReference>
<evidence type="ECO:0000256" key="1">
    <source>
        <dbReference type="SAM" id="Phobius"/>
    </source>
</evidence>
<dbReference type="EMBL" id="AWSC01000013">
    <property type="protein sequence ID" value="ERH17743.1"/>
    <property type="molecule type" value="Genomic_DNA"/>
</dbReference>
<dbReference type="PANTHER" id="PTHR34473:SF2">
    <property type="entry name" value="UPF0699 TRANSMEMBRANE PROTEIN YDBT"/>
    <property type="match status" value="1"/>
</dbReference>
<feature type="domain" description="YdbS-like PH" evidence="2">
    <location>
        <begin position="508"/>
        <end position="584"/>
    </location>
</feature>
<feature type="domain" description="YdbS-like PH" evidence="2">
    <location>
        <begin position="108"/>
        <end position="186"/>
    </location>
</feature>
<dbReference type="HOGENOM" id="CLU_024617_4_2_11"/>
<dbReference type="PATRIC" id="fig|1321817.3.peg.348"/>
<dbReference type="RefSeq" id="WP_021604403.1">
    <property type="nucleotide sequence ID" value="NZ_KE951502.1"/>
</dbReference>
<feature type="transmembrane region" description="Helical" evidence="1">
    <location>
        <begin position="310"/>
        <end position="334"/>
    </location>
</feature>